<dbReference type="PANTHER" id="PTHR38459:SF1">
    <property type="entry name" value="PROPHAGE BACTOPRENOL-LINKED GLUCOSE TRANSLOCASE HOMOLOG"/>
    <property type="match status" value="1"/>
</dbReference>
<dbReference type="RefSeq" id="WP_255025713.1">
    <property type="nucleotide sequence ID" value="NZ_JANDHW010000002.1"/>
</dbReference>
<keyword evidence="3 6" id="KW-0812">Transmembrane</keyword>
<evidence type="ECO:0000256" key="5">
    <source>
        <dbReference type="ARBA" id="ARBA00023136"/>
    </source>
</evidence>
<dbReference type="Pfam" id="PF04138">
    <property type="entry name" value="GtrA_DPMS_TM"/>
    <property type="match status" value="1"/>
</dbReference>
<evidence type="ECO:0000256" key="4">
    <source>
        <dbReference type="ARBA" id="ARBA00022989"/>
    </source>
</evidence>
<feature type="transmembrane region" description="Helical" evidence="6">
    <location>
        <begin position="15"/>
        <end position="37"/>
    </location>
</feature>
<proteinExistence type="inferred from homology"/>
<evidence type="ECO:0000259" key="7">
    <source>
        <dbReference type="Pfam" id="PF04138"/>
    </source>
</evidence>
<feature type="domain" description="GtrA/DPMS transmembrane" evidence="7">
    <location>
        <begin position="17"/>
        <end position="132"/>
    </location>
</feature>
<evidence type="ECO:0000256" key="3">
    <source>
        <dbReference type="ARBA" id="ARBA00022692"/>
    </source>
</evidence>
<name>A0ABT1MEL2_9BACT</name>
<evidence type="ECO:0000256" key="2">
    <source>
        <dbReference type="ARBA" id="ARBA00009399"/>
    </source>
</evidence>
<comment type="similarity">
    <text evidence="2">Belongs to the GtrA family.</text>
</comment>
<protein>
    <submittedName>
        <fullName evidence="8">GtrA family protein</fullName>
    </submittedName>
</protein>
<feature type="transmembrane region" description="Helical" evidence="6">
    <location>
        <begin position="49"/>
        <end position="67"/>
    </location>
</feature>
<comment type="caution">
    <text evidence="8">The sequence shown here is derived from an EMBL/GenBank/DDBJ whole genome shotgun (WGS) entry which is preliminary data.</text>
</comment>
<dbReference type="PANTHER" id="PTHR38459">
    <property type="entry name" value="PROPHAGE BACTOPRENOL-LINKED GLUCOSE TRANSLOCASE HOMOLOG"/>
    <property type="match status" value="1"/>
</dbReference>
<comment type="subcellular location">
    <subcellularLocation>
        <location evidence="1">Membrane</location>
        <topology evidence="1">Multi-pass membrane protein</topology>
    </subcellularLocation>
</comment>
<keyword evidence="5 6" id="KW-0472">Membrane</keyword>
<dbReference type="InterPro" id="IPR051401">
    <property type="entry name" value="GtrA_CellWall_Glycosyl"/>
</dbReference>
<gene>
    <name evidence="8" type="ORF">NMU02_03010</name>
</gene>
<dbReference type="Proteomes" id="UP001205603">
    <property type="component" value="Unassembled WGS sequence"/>
</dbReference>
<dbReference type="InterPro" id="IPR007267">
    <property type="entry name" value="GtrA_DPMS_TM"/>
</dbReference>
<feature type="transmembrane region" description="Helical" evidence="6">
    <location>
        <begin position="79"/>
        <end position="101"/>
    </location>
</feature>
<evidence type="ECO:0000256" key="1">
    <source>
        <dbReference type="ARBA" id="ARBA00004141"/>
    </source>
</evidence>
<reference evidence="8 9" key="1">
    <citation type="submission" date="2022-07" db="EMBL/GenBank/DDBJ databases">
        <title>Fecal culturing of patients with breast cancer.</title>
        <authorList>
            <person name="Teng N.M.Y."/>
            <person name="Kiu R."/>
            <person name="Evans R."/>
            <person name="Baker D.J."/>
            <person name="Zenner C."/>
            <person name="Robinson S.D."/>
            <person name="Hall L.J."/>
        </authorList>
    </citation>
    <scope>NUCLEOTIDE SEQUENCE [LARGE SCALE GENOMIC DNA]</scope>
    <source>
        <strain evidence="8 9">LH1063</strain>
    </source>
</reference>
<evidence type="ECO:0000313" key="9">
    <source>
        <dbReference type="Proteomes" id="UP001205603"/>
    </source>
</evidence>
<feature type="transmembrane region" description="Helical" evidence="6">
    <location>
        <begin position="107"/>
        <end position="126"/>
    </location>
</feature>
<keyword evidence="9" id="KW-1185">Reference proteome</keyword>
<sequence length="138" mass="16172">MNQTLKIDKEIIRQFTKFVVVGCINTGVSLAIIYILQNIFEVKYTTANFIGYIAGLINSFFWNKLWVFRKKDGRFIKEALLFTFTFGICYTLQYICLLVMVEKIGISQNWAQLLSMGIYTIFNYILNRYITFKNKNGL</sequence>
<accession>A0ABT1MEL2</accession>
<keyword evidence="4 6" id="KW-1133">Transmembrane helix</keyword>
<evidence type="ECO:0000313" key="8">
    <source>
        <dbReference type="EMBL" id="MCP9611060.1"/>
    </source>
</evidence>
<organism evidence="8 9">
    <name type="scientific">Coprobacter tertius</name>
    <dbReference type="NCBI Taxonomy" id="2944915"/>
    <lineage>
        <taxon>Bacteria</taxon>
        <taxon>Pseudomonadati</taxon>
        <taxon>Bacteroidota</taxon>
        <taxon>Bacteroidia</taxon>
        <taxon>Bacteroidales</taxon>
        <taxon>Barnesiellaceae</taxon>
        <taxon>Coprobacter</taxon>
    </lineage>
</organism>
<evidence type="ECO:0000256" key="6">
    <source>
        <dbReference type="SAM" id="Phobius"/>
    </source>
</evidence>
<dbReference type="EMBL" id="JANDHW010000002">
    <property type="protein sequence ID" value="MCP9611060.1"/>
    <property type="molecule type" value="Genomic_DNA"/>
</dbReference>